<evidence type="ECO:0000313" key="4">
    <source>
        <dbReference type="Proteomes" id="UP001177023"/>
    </source>
</evidence>
<feature type="non-terminal residue" evidence="3">
    <location>
        <position position="596"/>
    </location>
</feature>
<feature type="signal peptide" evidence="1">
    <location>
        <begin position="1"/>
        <end position="18"/>
    </location>
</feature>
<dbReference type="EMBL" id="CATQJA010002707">
    <property type="protein sequence ID" value="CAJ0586134.1"/>
    <property type="molecule type" value="Genomic_DNA"/>
</dbReference>
<comment type="caution">
    <text evidence="3">The sequence shown here is derived from an EMBL/GenBank/DDBJ whole genome shotgun (WGS) entry which is preliminary data.</text>
</comment>
<feature type="chain" id="PRO_5041276467" description="Abnormal cell migration protein 18-like fibronectin type I domain-containing protein" evidence="1">
    <location>
        <begin position="19"/>
        <end position="596"/>
    </location>
</feature>
<name>A0AA36DEA3_9BILA</name>
<dbReference type="Proteomes" id="UP001177023">
    <property type="component" value="Unassembled WGS sequence"/>
</dbReference>
<evidence type="ECO:0000259" key="2">
    <source>
        <dbReference type="Pfam" id="PF23003"/>
    </source>
</evidence>
<dbReference type="InterPro" id="IPR055119">
    <property type="entry name" value="Mig18_Fn1"/>
</dbReference>
<keyword evidence="1" id="KW-0732">Signal</keyword>
<organism evidence="3 4">
    <name type="scientific">Mesorhabditis spiculigera</name>
    <dbReference type="NCBI Taxonomy" id="96644"/>
    <lineage>
        <taxon>Eukaryota</taxon>
        <taxon>Metazoa</taxon>
        <taxon>Ecdysozoa</taxon>
        <taxon>Nematoda</taxon>
        <taxon>Chromadorea</taxon>
        <taxon>Rhabditida</taxon>
        <taxon>Rhabditina</taxon>
        <taxon>Rhabditomorpha</taxon>
        <taxon>Rhabditoidea</taxon>
        <taxon>Rhabditidae</taxon>
        <taxon>Mesorhabditinae</taxon>
        <taxon>Mesorhabditis</taxon>
    </lineage>
</organism>
<feature type="domain" description="Abnormal cell migration protein 18-like fibronectin type I" evidence="2">
    <location>
        <begin position="73"/>
        <end position="139"/>
    </location>
</feature>
<proteinExistence type="predicted"/>
<protein>
    <recommendedName>
        <fullName evidence="2">Abnormal cell migration protein 18-like fibronectin type I domain-containing protein</fullName>
    </recommendedName>
</protein>
<accession>A0AA36DEA3</accession>
<dbReference type="Pfam" id="PF23003">
    <property type="entry name" value="Fn1_2"/>
    <property type="match status" value="1"/>
</dbReference>
<keyword evidence="4" id="KW-1185">Reference proteome</keyword>
<reference evidence="3" key="1">
    <citation type="submission" date="2023-06" db="EMBL/GenBank/DDBJ databases">
        <authorList>
            <person name="Delattre M."/>
        </authorList>
    </citation>
    <scope>NUCLEOTIDE SEQUENCE</scope>
    <source>
        <strain evidence="3">AF72</strain>
    </source>
</reference>
<evidence type="ECO:0000313" key="3">
    <source>
        <dbReference type="EMBL" id="CAJ0586134.1"/>
    </source>
</evidence>
<sequence length="596" mass="65265">MLKILIFGIIWLVANVDAVEIASIFVPPSATSCKIGNEWVIDFIKFKCMQIKKNGEIRKGIKAIGCVPENTVAGKAVADGGTWQDSHFTYLCNRTREAGGSVLSFKPINCLDATGKVLKPGEEREMADKTTYKCFYDKEMDVHLSVDGSSPGCQQGIQVYKERSTWMIYRPTEAEVTKGKTVQLGIGAATVCERGENGELHAREYGCITADNQRVDPDGYGLVEGHVVKCVWGAEHRLHFELANDELIACLIDGKRIVTGTEWQSEDKKEQLMCKFGHVYKTGCWVEGELIPVHEFKYVKGTGYQCGEKIGEGYHNFGELHGCTLQNGTVAKFFDEWDTVDKVLLCRYRIDHGVVSAFVQQIYCRWNGTRVGLGETAAIGVDVVKCGVNGSQYSVNKLSEIEMTEWRAHAGGLHASADFESVNGEGKGQFIKETTTTKTTTTKAPTTTVALTAKATVTPASLVKECSDLLTGKYCHDLAPICNASKIPETPKSEILRILEENRLEKTATGKISAILDDNVDNVPHNNMTATCDSLFGGHGCPRKKRCHSCHDNATNLRTLVGALCPKTCGRCTNGAHDATELLEAVLKFHKAGCGK</sequence>
<evidence type="ECO:0000256" key="1">
    <source>
        <dbReference type="SAM" id="SignalP"/>
    </source>
</evidence>
<dbReference type="AlphaFoldDB" id="A0AA36DEA3"/>
<dbReference type="PROSITE" id="PS51257">
    <property type="entry name" value="PROKAR_LIPOPROTEIN"/>
    <property type="match status" value="1"/>
</dbReference>
<gene>
    <name evidence="3" type="ORF">MSPICULIGERA_LOCUS24142</name>
</gene>